<evidence type="ECO:0000313" key="2">
    <source>
        <dbReference type="Proteomes" id="UP001500325"/>
    </source>
</evidence>
<protein>
    <submittedName>
        <fullName evidence="1">Uncharacterized protein</fullName>
    </submittedName>
</protein>
<gene>
    <name evidence="1" type="ORF">GCM10023215_38310</name>
</gene>
<proteinExistence type="predicted"/>
<reference evidence="2" key="1">
    <citation type="journal article" date="2019" name="Int. J. Syst. Evol. Microbiol.">
        <title>The Global Catalogue of Microorganisms (GCM) 10K type strain sequencing project: providing services to taxonomists for standard genome sequencing and annotation.</title>
        <authorList>
            <consortium name="The Broad Institute Genomics Platform"/>
            <consortium name="The Broad Institute Genome Sequencing Center for Infectious Disease"/>
            <person name="Wu L."/>
            <person name="Ma J."/>
        </authorList>
    </citation>
    <scope>NUCLEOTIDE SEQUENCE [LARGE SCALE GENOMIC DNA]</scope>
    <source>
        <strain evidence="2">JCM 18055</strain>
    </source>
</reference>
<sequence>MLGGLPRTRYGDPVAHRKGDEWAAVLAPWRQLAEIAWSAPQVVAHRTARMATGGWPPSARDRREYRRMVTEKGTAFTRAAVASAWAVPQAASLVLTQGLTPVHRTVTANRRRLYRR</sequence>
<dbReference type="EMBL" id="BAABIC010000012">
    <property type="protein sequence ID" value="GAA4696552.1"/>
    <property type="molecule type" value="Genomic_DNA"/>
</dbReference>
<keyword evidence="2" id="KW-1185">Reference proteome</keyword>
<accession>A0ABP8WW62</accession>
<organism evidence="1 2">
    <name type="scientific">Pseudonocardia yuanmonensis</name>
    <dbReference type="NCBI Taxonomy" id="1095914"/>
    <lineage>
        <taxon>Bacteria</taxon>
        <taxon>Bacillati</taxon>
        <taxon>Actinomycetota</taxon>
        <taxon>Actinomycetes</taxon>
        <taxon>Pseudonocardiales</taxon>
        <taxon>Pseudonocardiaceae</taxon>
        <taxon>Pseudonocardia</taxon>
    </lineage>
</organism>
<name>A0ABP8WW62_9PSEU</name>
<evidence type="ECO:0000313" key="1">
    <source>
        <dbReference type="EMBL" id="GAA4696552.1"/>
    </source>
</evidence>
<dbReference type="Proteomes" id="UP001500325">
    <property type="component" value="Unassembled WGS sequence"/>
</dbReference>
<comment type="caution">
    <text evidence="1">The sequence shown here is derived from an EMBL/GenBank/DDBJ whole genome shotgun (WGS) entry which is preliminary data.</text>
</comment>